<feature type="compositionally biased region" description="Low complexity" evidence="3">
    <location>
        <begin position="148"/>
        <end position="161"/>
    </location>
</feature>
<dbReference type="InterPro" id="IPR001841">
    <property type="entry name" value="Znf_RING"/>
</dbReference>
<evidence type="ECO:0000256" key="2">
    <source>
        <dbReference type="SAM" id="Coils"/>
    </source>
</evidence>
<evidence type="ECO:0000313" key="5">
    <source>
        <dbReference type="EMBL" id="KAE8076769.1"/>
    </source>
</evidence>
<feature type="coiled-coil region" evidence="2">
    <location>
        <begin position="195"/>
        <end position="222"/>
    </location>
</feature>
<gene>
    <name evidence="5" type="ORF">FH972_015396</name>
</gene>
<sequence>MAAKAEGPSSSSTVNCTICLDDLSDSCGRTVVKLRCSHLFHLDCIGSAFNVKGAMECPNCREIENGVWRHFENPTPEIIYEETYDEDAEEFEMPTQGIHGCPHGWIHAQAPVDSSAGLAYRGNNDQTHRSFPQMQPSSNSLSPVVDASMSSRMRSSNGSSGWLPGNTAASSEDETRNVNPESFVNLADQHLLRLVLAHDRILERLNAQLNRIQERLNSEFHQFFPDNTDPSSDV</sequence>
<dbReference type="OrthoDB" id="8062037at2759"/>
<evidence type="ECO:0000313" key="6">
    <source>
        <dbReference type="Proteomes" id="UP000327013"/>
    </source>
</evidence>
<dbReference type="Gene3D" id="3.30.40.10">
    <property type="entry name" value="Zinc/RING finger domain, C3HC4 (zinc finger)"/>
    <property type="match status" value="1"/>
</dbReference>
<feature type="compositionally biased region" description="Polar residues" evidence="3">
    <location>
        <begin position="123"/>
        <end position="142"/>
    </location>
</feature>
<keyword evidence="1" id="KW-0863">Zinc-finger</keyword>
<evidence type="ECO:0000259" key="4">
    <source>
        <dbReference type="PROSITE" id="PS50089"/>
    </source>
</evidence>
<accession>A0A5N6RD81</accession>
<dbReference type="PROSITE" id="PS50089">
    <property type="entry name" value="ZF_RING_2"/>
    <property type="match status" value="1"/>
</dbReference>
<organism evidence="5 6">
    <name type="scientific">Carpinus fangiana</name>
    <dbReference type="NCBI Taxonomy" id="176857"/>
    <lineage>
        <taxon>Eukaryota</taxon>
        <taxon>Viridiplantae</taxon>
        <taxon>Streptophyta</taxon>
        <taxon>Embryophyta</taxon>
        <taxon>Tracheophyta</taxon>
        <taxon>Spermatophyta</taxon>
        <taxon>Magnoliopsida</taxon>
        <taxon>eudicotyledons</taxon>
        <taxon>Gunneridae</taxon>
        <taxon>Pentapetalae</taxon>
        <taxon>rosids</taxon>
        <taxon>fabids</taxon>
        <taxon>Fagales</taxon>
        <taxon>Betulaceae</taxon>
        <taxon>Carpinus</taxon>
    </lineage>
</organism>
<evidence type="ECO:0000256" key="3">
    <source>
        <dbReference type="SAM" id="MobiDB-lite"/>
    </source>
</evidence>
<dbReference type="GO" id="GO:0004842">
    <property type="term" value="F:ubiquitin-protein transferase activity"/>
    <property type="evidence" value="ECO:0007669"/>
    <property type="project" value="InterPro"/>
</dbReference>
<name>A0A5N6RD81_9ROSI</name>
<dbReference type="PANTHER" id="PTHR46798:SF20">
    <property type="entry name" value="RING-TYPE DOMAIN-CONTAINING PROTEIN"/>
    <property type="match status" value="1"/>
</dbReference>
<dbReference type="Proteomes" id="UP000327013">
    <property type="component" value="Chromosome 6"/>
</dbReference>
<protein>
    <recommendedName>
        <fullName evidence="4">RING-type domain-containing protein</fullName>
    </recommendedName>
</protein>
<dbReference type="InterPro" id="IPR013083">
    <property type="entry name" value="Znf_RING/FYVE/PHD"/>
</dbReference>
<dbReference type="Pfam" id="PF13639">
    <property type="entry name" value="zf-RING_2"/>
    <property type="match status" value="1"/>
</dbReference>
<proteinExistence type="predicted"/>
<dbReference type="GO" id="GO:0008270">
    <property type="term" value="F:zinc ion binding"/>
    <property type="evidence" value="ECO:0007669"/>
    <property type="project" value="UniProtKB-KW"/>
</dbReference>
<dbReference type="SUPFAM" id="SSF57850">
    <property type="entry name" value="RING/U-box"/>
    <property type="match status" value="1"/>
</dbReference>
<dbReference type="AlphaFoldDB" id="A0A5N6RD81"/>
<feature type="region of interest" description="Disordered" evidence="3">
    <location>
        <begin position="116"/>
        <end position="176"/>
    </location>
</feature>
<keyword evidence="6" id="KW-1185">Reference proteome</keyword>
<reference evidence="5 6" key="1">
    <citation type="submission" date="2019-06" db="EMBL/GenBank/DDBJ databases">
        <title>A chromosomal-level reference genome of Carpinus fangiana (Coryloideae, Betulaceae).</title>
        <authorList>
            <person name="Yang X."/>
            <person name="Wang Z."/>
            <person name="Zhang L."/>
            <person name="Hao G."/>
            <person name="Liu J."/>
            <person name="Yang Y."/>
        </authorList>
    </citation>
    <scope>NUCLEOTIDE SEQUENCE [LARGE SCALE GENOMIC DNA]</scope>
    <source>
        <strain evidence="5">Cfa_2016G</strain>
        <tissue evidence="5">Leaf</tissue>
    </source>
</reference>
<feature type="domain" description="RING-type" evidence="4">
    <location>
        <begin position="16"/>
        <end position="61"/>
    </location>
</feature>
<evidence type="ECO:0000256" key="1">
    <source>
        <dbReference type="PROSITE-ProRule" id="PRU00175"/>
    </source>
</evidence>
<keyword evidence="1" id="KW-0862">Zinc</keyword>
<dbReference type="InterPro" id="IPR044274">
    <property type="entry name" value="RFI2"/>
</dbReference>
<dbReference type="SMART" id="SM00184">
    <property type="entry name" value="RING"/>
    <property type="match status" value="1"/>
</dbReference>
<dbReference type="EMBL" id="CM017326">
    <property type="protein sequence ID" value="KAE8076769.1"/>
    <property type="molecule type" value="Genomic_DNA"/>
</dbReference>
<dbReference type="PANTHER" id="PTHR46798">
    <property type="entry name" value="OS09G0511500 PROTEIN"/>
    <property type="match status" value="1"/>
</dbReference>
<keyword evidence="2" id="KW-0175">Coiled coil</keyword>
<keyword evidence="1" id="KW-0479">Metal-binding</keyword>